<dbReference type="InterPro" id="IPR006669">
    <property type="entry name" value="MgtE_transporter"/>
</dbReference>
<evidence type="ECO:0000256" key="9">
    <source>
        <dbReference type="RuleBase" id="RU362011"/>
    </source>
</evidence>
<keyword evidence="7 9" id="KW-0472">Membrane</keyword>
<feature type="transmembrane region" description="Helical" evidence="9">
    <location>
        <begin position="287"/>
        <end position="304"/>
    </location>
</feature>
<dbReference type="CDD" id="cd04606">
    <property type="entry name" value="CBS_pair_Mg_transporter"/>
    <property type="match status" value="1"/>
</dbReference>
<evidence type="ECO:0000256" key="6">
    <source>
        <dbReference type="ARBA" id="ARBA00022989"/>
    </source>
</evidence>
<keyword evidence="3 9" id="KW-0813">Transport</keyword>
<dbReference type="Pfam" id="PF03448">
    <property type="entry name" value="MgtE_N"/>
    <property type="match status" value="1"/>
</dbReference>
<keyword evidence="6 9" id="KW-1133">Transmembrane helix</keyword>
<dbReference type="GO" id="GO:0005886">
    <property type="term" value="C:plasma membrane"/>
    <property type="evidence" value="ECO:0007669"/>
    <property type="project" value="UniProtKB-SubCell"/>
</dbReference>
<proteinExistence type="inferred from homology"/>
<dbReference type="PATRIC" id="fig|1461583.4.peg.1703"/>
<feature type="domain" description="CBS" evidence="10">
    <location>
        <begin position="204"/>
        <end position="259"/>
    </location>
</feature>
<feature type="transmembrane region" description="Helical" evidence="9">
    <location>
        <begin position="380"/>
        <end position="403"/>
    </location>
</feature>
<dbReference type="HOGENOM" id="CLU_037408_2_2_9"/>
<gene>
    <name evidence="11" type="primary">mgtE_2</name>
    <name evidence="11" type="ORF">BN1050_01774</name>
</gene>
<evidence type="ECO:0000256" key="2">
    <source>
        <dbReference type="ARBA" id="ARBA00009749"/>
    </source>
</evidence>
<evidence type="ECO:0000256" key="1">
    <source>
        <dbReference type="ARBA" id="ARBA00004141"/>
    </source>
</evidence>
<reference evidence="11" key="1">
    <citation type="submission" date="2014-07" db="EMBL/GenBank/DDBJ databases">
        <authorList>
            <person name="Urmite Genomes Urmite Genomes"/>
        </authorList>
    </citation>
    <scope>NUCLEOTIDE SEQUENCE</scope>
    <source>
        <strain evidence="11">13S34_air</strain>
    </source>
</reference>
<dbReference type="InterPro" id="IPR006668">
    <property type="entry name" value="Mg_transptr_MgtE_intracell_dom"/>
</dbReference>
<dbReference type="SUPFAM" id="SSF158791">
    <property type="entry name" value="MgtE N-terminal domain-like"/>
    <property type="match status" value="1"/>
</dbReference>
<dbReference type="AlphaFoldDB" id="A0A078M9B1"/>
<evidence type="ECO:0000313" key="11">
    <source>
        <dbReference type="EMBL" id="CEA04018.1"/>
    </source>
</evidence>
<keyword evidence="5 9" id="KW-0460">Magnesium</keyword>
<dbReference type="Gene3D" id="3.10.580.10">
    <property type="entry name" value="CBS-domain"/>
    <property type="match status" value="1"/>
</dbReference>
<dbReference type="SMART" id="SM00116">
    <property type="entry name" value="CBS"/>
    <property type="match status" value="2"/>
</dbReference>
<evidence type="ECO:0000256" key="5">
    <source>
        <dbReference type="ARBA" id="ARBA00022842"/>
    </source>
</evidence>
<feature type="transmembrane region" description="Helical" evidence="9">
    <location>
        <begin position="415"/>
        <end position="432"/>
    </location>
</feature>
<evidence type="ECO:0000256" key="3">
    <source>
        <dbReference type="ARBA" id="ARBA00022448"/>
    </source>
</evidence>
<dbReference type="PROSITE" id="PS51371">
    <property type="entry name" value="CBS"/>
    <property type="match status" value="2"/>
</dbReference>
<feature type="transmembrane region" description="Helical" evidence="9">
    <location>
        <begin position="310"/>
        <end position="334"/>
    </location>
</feature>
<dbReference type="InterPro" id="IPR006667">
    <property type="entry name" value="SLC41_membr_dom"/>
</dbReference>
<organism evidence="11">
    <name type="scientific">Metalysinibacillus saudimassiliensis</name>
    <dbReference type="NCBI Taxonomy" id="1461583"/>
    <lineage>
        <taxon>Bacteria</taxon>
        <taxon>Bacillati</taxon>
        <taxon>Bacillota</taxon>
        <taxon>Bacilli</taxon>
        <taxon>Bacillales</taxon>
        <taxon>Caryophanaceae</taxon>
        <taxon>Metalysinibacillus</taxon>
    </lineage>
</organism>
<dbReference type="InterPro" id="IPR046342">
    <property type="entry name" value="CBS_dom_sf"/>
</dbReference>
<keyword evidence="4 9" id="KW-0812">Transmembrane</keyword>
<dbReference type="Pfam" id="PF01769">
    <property type="entry name" value="MgtE"/>
    <property type="match status" value="1"/>
</dbReference>
<keyword evidence="9" id="KW-1003">Cell membrane</keyword>
<evidence type="ECO:0000256" key="4">
    <source>
        <dbReference type="ARBA" id="ARBA00022692"/>
    </source>
</evidence>
<dbReference type="SUPFAM" id="SSF161093">
    <property type="entry name" value="MgtE membrane domain-like"/>
    <property type="match status" value="1"/>
</dbReference>
<keyword evidence="8" id="KW-0129">CBS domain</keyword>
<dbReference type="PANTHER" id="PTHR43773:SF1">
    <property type="entry name" value="MAGNESIUM TRANSPORTER MGTE"/>
    <property type="match status" value="1"/>
</dbReference>
<dbReference type="EMBL" id="LN483075">
    <property type="protein sequence ID" value="CEA04018.1"/>
    <property type="molecule type" value="Genomic_DNA"/>
</dbReference>
<dbReference type="GO" id="GO:0046872">
    <property type="term" value="F:metal ion binding"/>
    <property type="evidence" value="ECO:0007669"/>
    <property type="project" value="UniProtKB-KW"/>
</dbReference>
<dbReference type="SMART" id="SM00924">
    <property type="entry name" value="MgtE_N"/>
    <property type="match status" value="1"/>
</dbReference>
<comment type="subcellular location">
    <subcellularLocation>
        <location evidence="9">Cell membrane</location>
        <topology evidence="9">Multi-pass membrane protein</topology>
    </subcellularLocation>
    <subcellularLocation>
        <location evidence="1">Membrane</location>
        <topology evidence="1">Multi-pass membrane protein</topology>
    </subcellularLocation>
</comment>
<dbReference type="Gene3D" id="1.10.357.20">
    <property type="entry name" value="SLC41 divalent cation transporters, integral membrane domain"/>
    <property type="match status" value="1"/>
</dbReference>
<dbReference type="NCBIfam" id="TIGR00400">
    <property type="entry name" value="mgtE"/>
    <property type="match status" value="1"/>
</dbReference>
<keyword evidence="9" id="KW-0479">Metal-binding</keyword>
<evidence type="ECO:0000256" key="7">
    <source>
        <dbReference type="ARBA" id="ARBA00023136"/>
    </source>
</evidence>
<comment type="function">
    <text evidence="9">Acts as a magnesium transporter.</text>
</comment>
<dbReference type="InterPro" id="IPR038076">
    <property type="entry name" value="MgtE_N_sf"/>
</dbReference>
<accession>A0A078M9B1</accession>
<evidence type="ECO:0000256" key="8">
    <source>
        <dbReference type="PROSITE-ProRule" id="PRU00703"/>
    </source>
</evidence>
<comment type="similarity">
    <text evidence="2 9">Belongs to the SLC41A transporter family.</text>
</comment>
<protein>
    <recommendedName>
        <fullName evidence="9">Magnesium transporter MgtE</fullName>
    </recommendedName>
</protein>
<comment type="subunit">
    <text evidence="9">Homodimer.</text>
</comment>
<dbReference type="InterPro" id="IPR000644">
    <property type="entry name" value="CBS_dom"/>
</dbReference>
<name>A0A078M9B1_9BACL</name>
<dbReference type="Gene3D" id="1.25.60.10">
    <property type="entry name" value="MgtE N-terminal domain-like"/>
    <property type="match status" value="1"/>
</dbReference>
<feature type="transmembrane region" description="Helical" evidence="9">
    <location>
        <begin position="355"/>
        <end position="374"/>
    </location>
</feature>
<evidence type="ECO:0000259" key="10">
    <source>
        <dbReference type="PROSITE" id="PS51371"/>
    </source>
</evidence>
<feature type="domain" description="CBS" evidence="10">
    <location>
        <begin position="140"/>
        <end position="201"/>
    </location>
</feature>
<dbReference type="Pfam" id="PF00571">
    <property type="entry name" value="CBS"/>
    <property type="match status" value="2"/>
</dbReference>
<dbReference type="PANTHER" id="PTHR43773">
    <property type="entry name" value="MAGNESIUM TRANSPORTER MGTE"/>
    <property type="match status" value="1"/>
</dbReference>
<dbReference type="InterPro" id="IPR036739">
    <property type="entry name" value="SLC41_membr_dom_sf"/>
</dbReference>
<dbReference type="SUPFAM" id="SSF54631">
    <property type="entry name" value="CBS-domain pair"/>
    <property type="match status" value="1"/>
</dbReference>
<sequence length="433" mass="48415">MTTIKNWQEYSYYLALHLKNKERSAFRKQFLSLHPNDQLAFIYMLNEHTRKRLYRYIAPAEFAEIFGRLEPSEQRMVVEELQPAYVQETVRAMPTDEMVDFLSGFSVTETVPYLNLLETHEAEKVKRMLGYGKHTAGALMTTEYMVAHITHTVADVLLHVREQGENAETIYYIYIVDDEEILRGVVSLRDILLEAPTTIVEAIMQDKLISVETHIDQETVLHIVRDYDLLALPVTEQGKLLGIVTVDDVMDVYYEETEEDFGELAGVSGAIDLDIGVMQATKIRLGWLLRLIVISMIPVVFIYLNPQHAYSIALAVPLIASIAGNAGIQSLTAATRVKELGNEGDFKKLVLRDSLVASLLATVSAVAVAMLAVVLEQPVWQVMLCTLLAIFLSSVIGTILPYVVKDSASASSPVIATWSDAITVVLFITLLSF</sequence>
<dbReference type="GO" id="GO:0015095">
    <property type="term" value="F:magnesium ion transmembrane transporter activity"/>
    <property type="evidence" value="ECO:0007669"/>
    <property type="project" value="UniProtKB-UniRule"/>
</dbReference>